<keyword evidence="1" id="KW-0732">Signal</keyword>
<evidence type="ECO:0000259" key="2">
    <source>
        <dbReference type="Pfam" id="PF05699"/>
    </source>
</evidence>
<keyword evidence="4" id="KW-1185">Reference proteome</keyword>
<dbReference type="Pfam" id="PF05699">
    <property type="entry name" value="Dimer_Tnp_hAT"/>
    <property type="match status" value="1"/>
</dbReference>
<dbReference type="InterPro" id="IPR012337">
    <property type="entry name" value="RNaseH-like_sf"/>
</dbReference>
<dbReference type="GO" id="GO:0046983">
    <property type="term" value="F:protein dimerization activity"/>
    <property type="evidence" value="ECO:0007669"/>
    <property type="project" value="InterPro"/>
</dbReference>
<proteinExistence type="predicted"/>
<name>A0A0L6VGG5_9BASI</name>
<dbReference type="Proteomes" id="UP000037035">
    <property type="component" value="Unassembled WGS sequence"/>
</dbReference>
<evidence type="ECO:0000256" key="1">
    <source>
        <dbReference type="SAM" id="SignalP"/>
    </source>
</evidence>
<feature type="chain" id="PRO_5005568345" description="HAT C-terminal dimerisation domain-containing protein" evidence="1">
    <location>
        <begin position="22"/>
        <end position="172"/>
    </location>
</feature>
<evidence type="ECO:0000313" key="3">
    <source>
        <dbReference type="EMBL" id="KNZ59210.1"/>
    </source>
</evidence>
<organism evidence="3 4">
    <name type="scientific">Puccinia sorghi</name>
    <dbReference type="NCBI Taxonomy" id="27349"/>
    <lineage>
        <taxon>Eukaryota</taxon>
        <taxon>Fungi</taxon>
        <taxon>Dikarya</taxon>
        <taxon>Basidiomycota</taxon>
        <taxon>Pucciniomycotina</taxon>
        <taxon>Pucciniomycetes</taxon>
        <taxon>Pucciniales</taxon>
        <taxon>Pucciniaceae</taxon>
        <taxon>Puccinia</taxon>
    </lineage>
</organism>
<evidence type="ECO:0000313" key="4">
    <source>
        <dbReference type="Proteomes" id="UP000037035"/>
    </source>
</evidence>
<dbReference type="InterPro" id="IPR008906">
    <property type="entry name" value="HATC_C_dom"/>
</dbReference>
<dbReference type="VEuPathDB" id="FungiDB:VP01_1782g2"/>
<reference evidence="3 4" key="1">
    <citation type="submission" date="2015-08" db="EMBL/GenBank/DDBJ databases">
        <title>Next Generation Sequencing and Analysis of the Genome of Puccinia sorghi L Schw, the Causal Agent of Maize Common Rust.</title>
        <authorList>
            <person name="Rochi L."/>
            <person name="Burguener G."/>
            <person name="Darino M."/>
            <person name="Turjanski A."/>
            <person name="Kreff E."/>
            <person name="Dieguez M.J."/>
            <person name="Sacco F."/>
        </authorList>
    </citation>
    <scope>NUCLEOTIDE SEQUENCE [LARGE SCALE GENOMIC DNA]</scope>
    <source>
        <strain evidence="3 4">RO10H11247</strain>
    </source>
</reference>
<feature type="signal peptide" evidence="1">
    <location>
        <begin position="1"/>
        <end position="21"/>
    </location>
</feature>
<protein>
    <recommendedName>
        <fullName evidence="2">HAT C-terminal dimerisation domain-containing protein</fullName>
    </recommendedName>
</protein>
<sequence>QSTFSILTITITMLAFQFSYQGNGDLKQKEEAGSQEDNFHPMYHTMITKIEEYQEESLECEVLVMATLLHPASHLIISTHCQPQREQHACRELDVFIKNMDHLATPAANNQNSLLIWWKDHSRTFPVLFYLAKDYLASSSSDLKPHKIGRCVSSHMWLKQGIQVTENFEKAQ</sequence>
<comment type="caution">
    <text evidence="3">The sequence shown here is derived from an EMBL/GenBank/DDBJ whole genome shotgun (WGS) entry which is preliminary data.</text>
</comment>
<dbReference type="OrthoDB" id="3264316at2759"/>
<dbReference type="AlphaFoldDB" id="A0A0L6VGG5"/>
<dbReference type="EMBL" id="LAVV01006595">
    <property type="protein sequence ID" value="KNZ59210.1"/>
    <property type="molecule type" value="Genomic_DNA"/>
</dbReference>
<gene>
    <name evidence="3" type="ORF">VP01_1782g2</name>
</gene>
<accession>A0A0L6VGG5</accession>
<feature type="domain" description="HAT C-terminal dimerisation" evidence="2">
    <location>
        <begin position="92"/>
        <end position="141"/>
    </location>
</feature>
<dbReference type="SUPFAM" id="SSF53098">
    <property type="entry name" value="Ribonuclease H-like"/>
    <property type="match status" value="1"/>
</dbReference>
<feature type="non-terminal residue" evidence="3">
    <location>
        <position position="1"/>
    </location>
</feature>